<feature type="compositionally biased region" description="Polar residues" evidence="1">
    <location>
        <begin position="200"/>
        <end position="224"/>
    </location>
</feature>
<evidence type="ECO:0000313" key="3">
    <source>
        <dbReference type="EMBL" id="OAA68504.1"/>
    </source>
</evidence>
<dbReference type="InterPro" id="IPR057684">
    <property type="entry name" value="DUF7924"/>
</dbReference>
<feature type="compositionally biased region" description="Polar residues" evidence="1">
    <location>
        <begin position="33"/>
        <end position="63"/>
    </location>
</feature>
<name>A0A162LC63_9HYPO</name>
<feature type="compositionally biased region" description="Basic residues" evidence="1">
    <location>
        <begin position="77"/>
        <end position="86"/>
    </location>
</feature>
<sequence length="556" mass="61139">MEGRVTRARARRANAIKVEQEKKLLSVAEEGTKPQSSTVSPNKHTVTNAEDAEPSQSNQQPLASKSLVLGTMITQAAKRKRDHSARKASPEKKTRLPATDDPPLHQPRPTRPYALALSNFVRPTRHRSPRSLHASVSEWLESVGSDQEKKRGRSSSPLPCHDNGIADNNDDEDGGDSELDTAHIQDADGVSVSPERAVTDSRSSGYNTTLDATNATPDSKSSGESLVESPFYREVNLAANGIFLCPLAEALPQHIASLVDCILKKDPGSPDLSPDQVRRDVDLNYLYMGRNEREVEHFSIRTIFANLRLDGILQCNNRQQMARHTVPVSTETRLRVSTPIPDMLYGYDRQGAFPKLQQQTQLISMGTTVRATHQFQSLLFPFLVVEFRGDGGSMWAATNQCLGGASSCVNSIERLNDLLRTCSSRSNSGGSGGGGDEAQPVDNAVFSIVMNDWVACLRVSWKQNDGSDYYFAGSVRSFLLHDAEQYVALRTVVQNILDWGKGRRLSAIQASLDHLFEEGKKRTAAAAKSRHPPFNTSTSRGRKRNRTSSSRGSRAE</sequence>
<evidence type="ECO:0000313" key="4">
    <source>
        <dbReference type="Proteomes" id="UP000076874"/>
    </source>
</evidence>
<dbReference type="EMBL" id="AZHD01000001">
    <property type="protein sequence ID" value="OAA68504.1"/>
    <property type="molecule type" value="Genomic_DNA"/>
</dbReference>
<dbReference type="Proteomes" id="UP000076874">
    <property type="component" value="Unassembled WGS sequence"/>
</dbReference>
<dbReference type="AlphaFoldDB" id="A0A162LC63"/>
<protein>
    <recommendedName>
        <fullName evidence="2">DUF7924 domain-containing protein</fullName>
    </recommendedName>
</protein>
<evidence type="ECO:0000256" key="1">
    <source>
        <dbReference type="SAM" id="MobiDB-lite"/>
    </source>
</evidence>
<reference evidence="3 4" key="1">
    <citation type="journal article" date="2016" name="Genome Biol. Evol.">
        <title>Divergent and convergent evolution of fungal pathogenicity.</title>
        <authorList>
            <person name="Shang Y."/>
            <person name="Xiao G."/>
            <person name="Zheng P."/>
            <person name="Cen K."/>
            <person name="Zhan S."/>
            <person name="Wang C."/>
        </authorList>
    </citation>
    <scope>NUCLEOTIDE SEQUENCE [LARGE SCALE GENOMIC DNA]</scope>
    <source>
        <strain evidence="3 4">RCEF 264</strain>
    </source>
</reference>
<feature type="region of interest" description="Disordered" evidence="1">
    <location>
        <begin position="521"/>
        <end position="556"/>
    </location>
</feature>
<feature type="compositionally biased region" description="Polar residues" evidence="1">
    <location>
        <begin position="547"/>
        <end position="556"/>
    </location>
</feature>
<accession>A0A162LC63</accession>
<gene>
    <name evidence="3" type="ORF">SPI_00699</name>
</gene>
<dbReference type="Pfam" id="PF25545">
    <property type="entry name" value="DUF7924"/>
    <property type="match status" value="1"/>
</dbReference>
<organism evidence="3 4">
    <name type="scientific">Niveomyces insectorum RCEF 264</name>
    <dbReference type="NCBI Taxonomy" id="1081102"/>
    <lineage>
        <taxon>Eukaryota</taxon>
        <taxon>Fungi</taxon>
        <taxon>Dikarya</taxon>
        <taxon>Ascomycota</taxon>
        <taxon>Pezizomycotina</taxon>
        <taxon>Sordariomycetes</taxon>
        <taxon>Hypocreomycetidae</taxon>
        <taxon>Hypocreales</taxon>
        <taxon>Cordycipitaceae</taxon>
        <taxon>Niveomyces</taxon>
    </lineage>
</organism>
<feature type="region of interest" description="Disordered" evidence="1">
    <location>
        <begin position="25"/>
        <end position="225"/>
    </location>
</feature>
<dbReference type="STRING" id="1081102.A0A162LC63"/>
<feature type="domain" description="DUF7924" evidence="2">
    <location>
        <begin position="293"/>
        <end position="510"/>
    </location>
</feature>
<proteinExistence type="predicted"/>
<dbReference type="OrthoDB" id="4869771at2759"/>
<dbReference type="PANTHER" id="PTHR42470">
    <property type="entry name" value="VAST DOMAIN-CONTAINING PROTEIN"/>
    <property type="match status" value="1"/>
</dbReference>
<feature type="compositionally biased region" description="Acidic residues" evidence="1">
    <location>
        <begin position="168"/>
        <end position="179"/>
    </location>
</feature>
<comment type="caution">
    <text evidence="3">The sequence shown here is derived from an EMBL/GenBank/DDBJ whole genome shotgun (WGS) entry which is preliminary data.</text>
</comment>
<keyword evidence="4" id="KW-1185">Reference proteome</keyword>
<evidence type="ECO:0000259" key="2">
    <source>
        <dbReference type="Pfam" id="PF25545"/>
    </source>
</evidence>
<dbReference type="PANTHER" id="PTHR42470:SF1">
    <property type="entry name" value="VAST DOMAIN-CONTAINING PROTEIN"/>
    <property type="match status" value="1"/>
</dbReference>